<evidence type="ECO:0000256" key="1">
    <source>
        <dbReference type="ARBA" id="ARBA00023015"/>
    </source>
</evidence>
<feature type="compositionally biased region" description="Pro residues" evidence="3">
    <location>
        <begin position="549"/>
        <end position="558"/>
    </location>
</feature>
<evidence type="ECO:0000259" key="5">
    <source>
        <dbReference type="PROSITE" id="PS52032"/>
    </source>
</evidence>
<sequence length="925" mass="97281">MAVVKDPATGQKMTLAHWWFFPASYDVWMLSKEVAGDAAAEPRQAGPASEDGKWVVASRFVRDVARFNEWGNEADYVIADYHAKVALYKGSKVEPAKSKKKSSSLTGGKKGSKSKSSDVASASSDFSGAPNAGSSKAGENDRKRDRRAGSGMNPRPILTGFYSESGSRIRRIVHDGALRVPVRAVGIVRDSLDLVSAGWDEEELKKWEASGGNKGKRRVFELPSVDSVARPSLDSSLGPTFLVTELFSGSGGKSVVRNRRVAVLPNPDDFDNGPDRIRGGGGEGEGEGNDEDIDMTNASAVITGTEPTEADLCVGSNLPEAATPVPGVEATMPYNTAGSGPADSAVPEEEAPQIAPMDASSGTTPSALGGTVVQSAPSESAAVERLSSQIPEVYPPAAPSVQDSLVVSRTPLDDCAGTASKDPAAAPVPAQIPGSQLSPQTGEVPPPRSSEGPVTEPVVLEKDTAVTLESDSEAGQSAGVNSSGPTQKPSVPATATSPTLSASVSETGGAARQVATLSSSSPPGGASEAPVPPASLSSGSVKTDTAPASSPPSAPTPTPSTTTTAPTVTALPDRSAQPSSATSAEADDTPMSDSSAPSWYDPRAISDMERTLLPEWFDSSSIHRTPDSYMEARERIIRIGRRSQGRYITATAVRRVVPGDAGSLLRLHAFLINWGFLNGDAMGDSAPTLPGLRKQEEKTLQKPQRPRLPDGKFSWTGKMRNSLAIAVVKFATKQQKSAEVTTPMGSRVDVDWVAVAAEVGNGATPADCQGEFLSLSLDHSEDDVPMDEVDVTGHDSDDATGRRKRRRVVGRREVLNELLDGVRPSVIAEATNAALSAAGGDIVEAQKAAVLGVLGAQATKNAKNEEDAIERILMEMLDQRMMRLENRVALLDDMEGMLEAERVALELERRDLYTARCRHWFGGGN</sequence>
<dbReference type="Pfam" id="PF16495">
    <property type="entry name" value="SWIRM-assoc_1"/>
    <property type="match status" value="1"/>
</dbReference>
<feature type="region of interest" description="Disordered" evidence="3">
    <location>
        <begin position="335"/>
        <end position="387"/>
    </location>
</feature>
<name>A0A7R9ZGQ5_9STRA</name>
<dbReference type="InterPro" id="IPR009057">
    <property type="entry name" value="Homeodomain-like_sf"/>
</dbReference>
<reference evidence="6" key="1">
    <citation type="submission" date="2021-01" db="EMBL/GenBank/DDBJ databases">
        <authorList>
            <person name="Corre E."/>
            <person name="Pelletier E."/>
            <person name="Niang G."/>
            <person name="Scheremetjew M."/>
            <person name="Finn R."/>
            <person name="Kale V."/>
            <person name="Holt S."/>
            <person name="Cochrane G."/>
            <person name="Meng A."/>
            <person name="Brown T."/>
            <person name="Cohen L."/>
        </authorList>
    </citation>
    <scope>NUCLEOTIDE SEQUENCE</scope>
    <source>
        <strain evidence="6">CCMP147</strain>
    </source>
</reference>
<organism evidence="6">
    <name type="scientific">Pseudictyota dubia</name>
    <dbReference type="NCBI Taxonomy" id="2749911"/>
    <lineage>
        <taxon>Eukaryota</taxon>
        <taxon>Sar</taxon>
        <taxon>Stramenopiles</taxon>
        <taxon>Ochrophyta</taxon>
        <taxon>Bacillariophyta</taxon>
        <taxon>Mediophyceae</taxon>
        <taxon>Biddulphiophycidae</taxon>
        <taxon>Eupodiscales</taxon>
        <taxon>Odontellaceae</taxon>
        <taxon>Pseudictyota</taxon>
    </lineage>
</organism>
<feature type="domain" description="SWIRM" evidence="4">
    <location>
        <begin position="591"/>
        <end position="688"/>
    </location>
</feature>
<dbReference type="EMBL" id="HBED01047215">
    <property type="protein sequence ID" value="CAD8325277.1"/>
    <property type="molecule type" value="Transcribed_RNA"/>
</dbReference>
<keyword evidence="1" id="KW-0805">Transcription regulation</keyword>
<keyword evidence="2" id="KW-0804">Transcription</keyword>
<protein>
    <recommendedName>
        <fullName evidence="7">SWIRM domain-containing protein</fullName>
    </recommendedName>
</protein>
<dbReference type="PROSITE" id="PS50934">
    <property type="entry name" value="SWIRM"/>
    <property type="match status" value="1"/>
</dbReference>
<feature type="region of interest" description="Disordered" evidence="3">
    <location>
        <begin position="265"/>
        <end position="293"/>
    </location>
</feature>
<dbReference type="InterPro" id="IPR049898">
    <property type="entry name" value="MARR_BRCT_CHROMO"/>
</dbReference>
<evidence type="ECO:0000256" key="2">
    <source>
        <dbReference type="ARBA" id="ARBA00023163"/>
    </source>
</evidence>
<feature type="domain" description="Chromo" evidence="5">
    <location>
        <begin position="1"/>
        <end position="104"/>
    </location>
</feature>
<dbReference type="Pfam" id="PF04433">
    <property type="entry name" value="SWIRM"/>
    <property type="match status" value="1"/>
</dbReference>
<feature type="region of interest" description="Disordered" evidence="3">
    <location>
        <begin position="97"/>
        <end position="159"/>
    </location>
</feature>
<feature type="compositionally biased region" description="Acidic residues" evidence="3">
    <location>
        <begin position="284"/>
        <end position="293"/>
    </location>
</feature>
<dbReference type="AlphaFoldDB" id="A0A7R9ZGQ5"/>
<dbReference type="SUPFAM" id="SSF46689">
    <property type="entry name" value="Homeodomain-like"/>
    <property type="match status" value="1"/>
</dbReference>
<accession>A0A7R9ZGQ5</accession>
<dbReference type="InterPro" id="IPR007526">
    <property type="entry name" value="SWIRM"/>
</dbReference>
<feature type="compositionally biased region" description="Polar residues" evidence="3">
    <location>
        <begin position="467"/>
        <end position="506"/>
    </location>
</feature>
<evidence type="ECO:0000259" key="4">
    <source>
        <dbReference type="PROSITE" id="PS50934"/>
    </source>
</evidence>
<proteinExistence type="predicted"/>
<evidence type="ECO:0008006" key="7">
    <source>
        <dbReference type="Google" id="ProtNLM"/>
    </source>
</evidence>
<gene>
    <name evidence="6" type="ORF">TDUB1175_LOCUS23697</name>
</gene>
<dbReference type="Gene3D" id="1.10.10.10">
    <property type="entry name" value="Winged helix-like DNA-binding domain superfamily/Winged helix DNA-binding domain"/>
    <property type="match status" value="1"/>
</dbReference>
<dbReference type="InterPro" id="IPR036388">
    <property type="entry name" value="WH-like_DNA-bd_sf"/>
</dbReference>
<dbReference type="InterPro" id="IPR032451">
    <property type="entry name" value="SMARCC_C"/>
</dbReference>
<evidence type="ECO:0000313" key="6">
    <source>
        <dbReference type="EMBL" id="CAD8325277.1"/>
    </source>
</evidence>
<evidence type="ECO:0000256" key="3">
    <source>
        <dbReference type="SAM" id="MobiDB-lite"/>
    </source>
</evidence>
<dbReference type="PROSITE" id="PS52032">
    <property type="entry name" value="MARR_BRCT_CHROMO"/>
    <property type="match status" value="1"/>
</dbReference>
<feature type="compositionally biased region" description="Polar residues" evidence="3">
    <location>
        <begin position="360"/>
        <end position="378"/>
    </location>
</feature>
<feature type="region of interest" description="Disordered" evidence="3">
    <location>
        <begin position="412"/>
        <end position="601"/>
    </location>
</feature>
<feature type="compositionally biased region" description="Low complexity" evidence="3">
    <location>
        <begin position="518"/>
        <end position="529"/>
    </location>
</feature>
<feature type="compositionally biased region" description="Low complexity" evidence="3">
    <location>
        <begin position="117"/>
        <end position="129"/>
    </location>
</feature>